<keyword evidence="1" id="KW-0812">Transmembrane</keyword>
<dbReference type="InterPro" id="IPR016768">
    <property type="entry name" value="UCP019883"/>
</dbReference>
<feature type="transmembrane region" description="Helical" evidence="1">
    <location>
        <begin position="69"/>
        <end position="92"/>
    </location>
</feature>
<keyword evidence="1" id="KW-0472">Membrane</keyword>
<evidence type="ECO:0000313" key="3">
    <source>
        <dbReference type="Proteomes" id="UP000484255"/>
    </source>
</evidence>
<accession>A0A7C9PGP0</accession>
<dbReference type="AlphaFoldDB" id="A0A7C9PGP0"/>
<dbReference type="RefSeq" id="WP_163457288.1">
    <property type="nucleotide sequence ID" value="NZ_JAAGOH010000009.1"/>
</dbReference>
<protein>
    <submittedName>
        <fullName evidence="2">DUF2818 family protein</fullName>
    </submittedName>
</protein>
<keyword evidence="1" id="KW-1133">Transmembrane helix</keyword>
<evidence type="ECO:0000313" key="2">
    <source>
        <dbReference type="EMBL" id="NDY91436.1"/>
    </source>
</evidence>
<proteinExistence type="predicted"/>
<reference evidence="2 3" key="1">
    <citation type="submission" date="2020-02" db="EMBL/GenBank/DDBJ databases">
        <title>Ideonella bacterium strain TBM-1.</title>
        <authorList>
            <person name="Chen W.-M."/>
        </authorList>
    </citation>
    <scope>NUCLEOTIDE SEQUENCE [LARGE SCALE GENOMIC DNA]</scope>
    <source>
        <strain evidence="2 3">TBM-1</strain>
    </source>
</reference>
<organism evidence="2 3">
    <name type="scientific">Ideonella livida</name>
    <dbReference type="NCBI Taxonomy" id="2707176"/>
    <lineage>
        <taxon>Bacteria</taxon>
        <taxon>Pseudomonadati</taxon>
        <taxon>Pseudomonadota</taxon>
        <taxon>Betaproteobacteria</taxon>
        <taxon>Burkholderiales</taxon>
        <taxon>Sphaerotilaceae</taxon>
        <taxon>Ideonella</taxon>
    </lineage>
</organism>
<name>A0A7C9PGP0_9BURK</name>
<dbReference type="Pfam" id="PF10993">
    <property type="entry name" value="DUF2818"/>
    <property type="match status" value="1"/>
</dbReference>
<dbReference type="EMBL" id="JAAGOH010000009">
    <property type="protein sequence ID" value="NDY91436.1"/>
    <property type="molecule type" value="Genomic_DNA"/>
</dbReference>
<dbReference type="Proteomes" id="UP000484255">
    <property type="component" value="Unassembled WGS sequence"/>
</dbReference>
<sequence>MDAVIVLLSLAAAANLPFLSERWFLVIPRRLGTKGLAGCLLEWVVWMGLALGLGVALESWGGQRSPQGWAFYAAFVALGLTLAFPGFVWRFLVRRSRGAATVSDLN</sequence>
<comment type="caution">
    <text evidence="2">The sequence shown here is derived from an EMBL/GenBank/DDBJ whole genome shotgun (WGS) entry which is preliminary data.</text>
</comment>
<gene>
    <name evidence="2" type="ORF">G3A44_09560</name>
</gene>
<evidence type="ECO:0000256" key="1">
    <source>
        <dbReference type="SAM" id="Phobius"/>
    </source>
</evidence>
<feature type="transmembrane region" description="Helical" evidence="1">
    <location>
        <begin position="35"/>
        <end position="57"/>
    </location>
</feature>
<keyword evidence="3" id="KW-1185">Reference proteome</keyword>